<evidence type="ECO:0000313" key="2">
    <source>
        <dbReference type="EMBL" id="CAG9327070.1"/>
    </source>
</evidence>
<dbReference type="Proteomes" id="UP001162131">
    <property type="component" value="Unassembled WGS sequence"/>
</dbReference>
<accession>A0AAU9JLC7</accession>
<feature type="region of interest" description="Disordered" evidence="1">
    <location>
        <begin position="275"/>
        <end position="301"/>
    </location>
</feature>
<organism evidence="2 3">
    <name type="scientific">Blepharisma stoltei</name>
    <dbReference type="NCBI Taxonomy" id="1481888"/>
    <lineage>
        <taxon>Eukaryota</taxon>
        <taxon>Sar</taxon>
        <taxon>Alveolata</taxon>
        <taxon>Ciliophora</taxon>
        <taxon>Postciliodesmatophora</taxon>
        <taxon>Heterotrichea</taxon>
        <taxon>Heterotrichida</taxon>
        <taxon>Blepharismidae</taxon>
        <taxon>Blepharisma</taxon>
    </lineage>
</organism>
<reference evidence="2" key="1">
    <citation type="submission" date="2021-09" db="EMBL/GenBank/DDBJ databases">
        <authorList>
            <consortium name="AG Swart"/>
            <person name="Singh M."/>
            <person name="Singh A."/>
            <person name="Seah K."/>
            <person name="Emmerich C."/>
        </authorList>
    </citation>
    <scope>NUCLEOTIDE SEQUENCE</scope>
    <source>
        <strain evidence="2">ATCC30299</strain>
    </source>
</reference>
<gene>
    <name evidence="2" type="ORF">BSTOLATCC_MIC43067</name>
</gene>
<dbReference type="AlphaFoldDB" id="A0AAU9JLC7"/>
<feature type="compositionally biased region" description="Polar residues" evidence="1">
    <location>
        <begin position="280"/>
        <end position="300"/>
    </location>
</feature>
<sequence>MMENALVAEVHIITREYSTSRSNKNKWRVFRKTATPPPTSIIDYQPTSGEDMLAIIYQKKLDVVDGYLFSHLYKRLMLKRNEVLFKTFLSLWNLINPIKMPGISKKVYFSLYEIIYVEILNASTEEQSVKSMVLTDMKIDFGDSECLGLSDFYDGFFECLDTFTRSTLVIEYVRVLKQIHGHLLKSQWFNQLNLSGRLHYKEGAKPQYSPWMIQYFKPEESLFHKSSARSIPSLFKAPIGSVRISERLLKGSVFSREKSSGDILSKKIEMLINPKESRNLRSSNKPRTAGQNSFGNSSFKPKNRRLRSIEIDHLDVVSPLSIAIKKSRKNSSLLEEIIEGRRNYFRRVSSQSQLSD</sequence>
<dbReference type="EMBL" id="CAJZBQ010000042">
    <property type="protein sequence ID" value="CAG9327070.1"/>
    <property type="molecule type" value="Genomic_DNA"/>
</dbReference>
<keyword evidence="3" id="KW-1185">Reference proteome</keyword>
<evidence type="ECO:0000256" key="1">
    <source>
        <dbReference type="SAM" id="MobiDB-lite"/>
    </source>
</evidence>
<evidence type="ECO:0000313" key="3">
    <source>
        <dbReference type="Proteomes" id="UP001162131"/>
    </source>
</evidence>
<proteinExistence type="predicted"/>
<protein>
    <submittedName>
        <fullName evidence="2">Uncharacterized protein</fullName>
    </submittedName>
</protein>
<name>A0AAU9JLC7_9CILI</name>
<comment type="caution">
    <text evidence="2">The sequence shown here is derived from an EMBL/GenBank/DDBJ whole genome shotgun (WGS) entry which is preliminary data.</text>
</comment>